<comment type="catalytic activity">
    <reaction evidence="7">
        <text>L-aspartate + 2-oxoglutarate = oxaloacetate + L-glutamate</text>
        <dbReference type="Rhea" id="RHEA:21824"/>
        <dbReference type="ChEBI" id="CHEBI:16452"/>
        <dbReference type="ChEBI" id="CHEBI:16810"/>
        <dbReference type="ChEBI" id="CHEBI:29985"/>
        <dbReference type="ChEBI" id="CHEBI:29991"/>
        <dbReference type="EC" id="2.6.1.1"/>
    </reaction>
</comment>
<dbReference type="Pfam" id="PF00155">
    <property type="entry name" value="Aminotran_1_2"/>
    <property type="match status" value="1"/>
</dbReference>
<proteinExistence type="inferred from homology"/>
<comment type="similarity">
    <text evidence="2">Belongs to the class-I pyridoxal-phosphate-dependent aminotransferase family.</text>
</comment>
<protein>
    <recommendedName>
        <fullName evidence="3">aspartate transaminase</fullName>
        <ecNumber evidence="3">2.6.1.1</ecNumber>
    </recommendedName>
</protein>
<reference evidence="9 10" key="1">
    <citation type="submission" date="2016-12" db="EMBL/GenBank/DDBJ databases">
        <title>Comparative genomics of Bartonella apis.</title>
        <authorList>
            <person name="Engel P."/>
        </authorList>
    </citation>
    <scope>NUCLEOTIDE SEQUENCE [LARGE SCALE GENOMIC DNA]</scope>
    <source>
        <strain evidence="9 10">PEB0149</strain>
    </source>
</reference>
<evidence type="ECO:0000313" key="10">
    <source>
        <dbReference type="Proteomes" id="UP000187344"/>
    </source>
</evidence>
<keyword evidence="4 9" id="KW-0032">Aminotransferase</keyword>
<dbReference type="Proteomes" id="UP000187344">
    <property type="component" value="Unassembled WGS sequence"/>
</dbReference>
<dbReference type="GO" id="GO:0004069">
    <property type="term" value="F:L-aspartate:2-oxoglutarate aminotransferase activity"/>
    <property type="evidence" value="ECO:0007669"/>
    <property type="project" value="UniProtKB-EC"/>
</dbReference>
<keyword evidence="6" id="KW-0663">Pyridoxal phosphate</keyword>
<evidence type="ECO:0000256" key="5">
    <source>
        <dbReference type="ARBA" id="ARBA00022679"/>
    </source>
</evidence>
<dbReference type="GO" id="GO:0030170">
    <property type="term" value="F:pyridoxal phosphate binding"/>
    <property type="evidence" value="ECO:0007669"/>
    <property type="project" value="InterPro"/>
</dbReference>
<evidence type="ECO:0000256" key="2">
    <source>
        <dbReference type="ARBA" id="ARBA00007441"/>
    </source>
</evidence>
<dbReference type="AlphaFoldDB" id="A0A1R0F711"/>
<evidence type="ECO:0000259" key="8">
    <source>
        <dbReference type="Pfam" id="PF00155"/>
    </source>
</evidence>
<comment type="caution">
    <text evidence="9">The sequence shown here is derived from an EMBL/GenBank/DDBJ whole genome shotgun (WGS) entry which is preliminary data.</text>
</comment>
<dbReference type="RefSeq" id="WP_075870869.1">
    <property type="nucleotide sequence ID" value="NZ_CALYQA010000008.1"/>
</dbReference>
<evidence type="ECO:0000256" key="3">
    <source>
        <dbReference type="ARBA" id="ARBA00012753"/>
    </source>
</evidence>
<dbReference type="EC" id="2.6.1.1" evidence="3"/>
<evidence type="ECO:0000256" key="7">
    <source>
        <dbReference type="ARBA" id="ARBA00049185"/>
    </source>
</evidence>
<dbReference type="InterPro" id="IPR050596">
    <property type="entry name" value="AspAT/PAT-like"/>
</dbReference>
<dbReference type="CDD" id="cd00609">
    <property type="entry name" value="AAT_like"/>
    <property type="match status" value="1"/>
</dbReference>
<sequence>MICLSRRSNVDPFFAMDVLAAANKKMKAGEPVISMAIGQPAAPCPALVLEAAGRALKDGHIGYTDSLGLTALREKIAAYYEEHHKLSVSPERVAVTTGSSAAFNLAFLAFFDVSDRVAITRPGYPAYRHIMKALGLEVVEIDTGGSGLPDLKMLEETQSHSPLKGILFASPSNPTGASLKPEELKNIIEFCHEHNITVIADEIYHRLNFSAPDVTALSFSDDVTVINSFSKYYCMTGWRVGWMVLPENAVRSVERISQNLYISAPELSQIAAISAFDATSELEKIKDSYRINREHLTKTLPALGLKLLAPMDGAFYAYCDISKFSNDSTEFARKMLEETNVAATPGIDFDTLEGKRTMRFSYAGAPKAIDEALVRLDKWLH</sequence>
<evidence type="ECO:0000256" key="1">
    <source>
        <dbReference type="ARBA" id="ARBA00001933"/>
    </source>
</evidence>
<dbReference type="GO" id="GO:0006520">
    <property type="term" value="P:amino acid metabolic process"/>
    <property type="evidence" value="ECO:0007669"/>
    <property type="project" value="InterPro"/>
</dbReference>
<evidence type="ECO:0000256" key="6">
    <source>
        <dbReference type="ARBA" id="ARBA00022898"/>
    </source>
</evidence>
<dbReference type="InterPro" id="IPR004839">
    <property type="entry name" value="Aminotransferase_I/II_large"/>
</dbReference>
<accession>A0A1R0F711</accession>
<dbReference type="OrthoDB" id="9804407at2"/>
<dbReference type="EMBL" id="LXYT01000003">
    <property type="protein sequence ID" value="OLY42702.1"/>
    <property type="molecule type" value="Genomic_DNA"/>
</dbReference>
<keyword evidence="5 9" id="KW-0808">Transferase</keyword>
<evidence type="ECO:0000256" key="4">
    <source>
        <dbReference type="ARBA" id="ARBA00022576"/>
    </source>
</evidence>
<dbReference type="PANTHER" id="PTHR46383:SF2">
    <property type="entry name" value="AMINOTRANSFERASE"/>
    <property type="match status" value="1"/>
</dbReference>
<dbReference type="InterPro" id="IPR015421">
    <property type="entry name" value="PyrdxlP-dep_Trfase_major"/>
</dbReference>
<evidence type="ECO:0000313" key="9">
    <source>
        <dbReference type="EMBL" id="OLY42702.1"/>
    </source>
</evidence>
<dbReference type="SUPFAM" id="SSF53383">
    <property type="entry name" value="PLP-dependent transferases"/>
    <property type="match status" value="1"/>
</dbReference>
<keyword evidence="10" id="KW-1185">Reference proteome</keyword>
<dbReference type="Gene3D" id="3.40.640.10">
    <property type="entry name" value="Type I PLP-dependent aspartate aminotransferase-like (Major domain)"/>
    <property type="match status" value="1"/>
</dbReference>
<dbReference type="PANTHER" id="PTHR46383">
    <property type="entry name" value="ASPARTATE AMINOTRANSFERASE"/>
    <property type="match status" value="1"/>
</dbReference>
<feature type="domain" description="Aminotransferase class I/classII large" evidence="8">
    <location>
        <begin position="31"/>
        <end position="375"/>
    </location>
</feature>
<gene>
    <name evidence="9" type="ORF">PEB0149_001090</name>
</gene>
<name>A0A1R0F711_9HYPH</name>
<dbReference type="InterPro" id="IPR015424">
    <property type="entry name" value="PyrdxlP-dep_Trfase"/>
</dbReference>
<organism evidence="9 10">
    <name type="scientific">Bartonella apis</name>
    <dbReference type="NCBI Taxonomy" id="1686310"/>
    <lineage>
        <taxon>Bacteria</taxon>
        <taxon>Pseudomonadati</taxon>
        <taxon>Pseudomonadota</taxon>
        <taxon>Alphaproteobacteria</taxon>
        <taxon>Hyphomicrobiales</taxon>
        <taxon>Bartonellaceae</taxon>
        <taxon>Bartonella</taxon>
    </lineage>
</organism>
<comment type="cofactor">
    <cofactor evidence="1">
        <name>pyridoxal 5'-phosphate</name>
        <dbReference type="ChEBI" id="CHEBI:597326"/>
    </cofactor>
</comment>